<dbReference type="SUPFAM" id="SSF53067">
    <property type="entry name" value="Actin-like ATPase domain"/>
    <property type="match status" value="2"/>
</dbReference>
<reference evidence="3" key="1">
    <citation type="journal article" date="2019" name="Int. J. Syst. Evol. Microbiol.">
        <title>The Global Catalogue of Microorganisms (GCM) 10K type strain sequencing project: providing services to taxonomists for standard genome sequencing and annotation.</title>
        <authorList>
            <consortium name="The Broad Institute Genomics Platform"/>
            <consortium name="The Broad Institute Genome Sequencing Center for Infectious Disease"/>
            <person name="Wu L."/>
            <person name="Ma J."/>
        </authorList>
    </citation>
    <scope>NUCLEOTIDE SEQUENCE [LARGE SCALE GENOMIC DNA]</scope>
    <source>
        <strain evidence="3">CCUG 59858</strain>
    </source>
</reference>
<sequence>MLKLFKPKYHSMLGIDISSTSVKIIEISGKDDNRCVEGYGKELIPPGVIESNAIKDIDAIASCIKKVLSDAHLTAKSASIAVPDSAVISKTIQINDGLNDDEIEELVIMEADKYIPYPIDEINIDFQILGPSAKNASMQDILIVASRSENVSNKVEAITKAGLEVKIVDVESYAVERAIQHLAHELPAYGQDKVIAVIDIGAHYAHLFVFHGMKLIFTREEEFGGKQLVDATALHYGISYQEALQRQEQGNMPDDYEQVLLTPFMDNILVQIKRTLQFFFSTSHHGFVDHILLAGGVAKLPDLVQLVHEKTSIPTSVANPFKHIPLSKKINSARVLNDAPSLLIACGLALRNLR</sequence>
<evidence type="ECO:0000313" key="3">
    <source>
        <dbReference type="Proteomes" id="UP001595758"/>
    </source>
</evidence>
<dbReference type="Proteomes" id="UP001595758">
    <property type="component" value="Unassembled WGS sequence"/>
</dbReference>
<feature type="domain" description="SHS2" evidence="1">
    <location>
        <begin position="12"/>
        <end position="179"/>
    </location>
</feature>
<dbReference type="Gene3D" id="3.30.1490.300">
    <property type="match status" value="1"/>
</dbReference>
<dbReference type="InterPro" id="IPR043129">
    <property type="entry name" value="ATPase_NBD"/>
</dbReference>
<name>A0ABV8CE82_9GAMM</name>
<dbReference type="Pfam" id="PF11104">
    <property type="entry name" value="PilM_2"/>
    <property type="match status" value="1"/>
</dbReference>
<dbReference type="InterPro" id="IPR003494">
    <property type="entry name" value="SHS2_FtsA"/>
</dbReference>
<dbReference type="SMART" id="SM00842">
    <property type="entry name" value="FtsA"/>
    <property type="match status" value="1"/>
</dbReference>
<dbReference type="NCBIfam" id="TIGR01175">
    <property type="entry name" value="pilM"/>
    <property type="match status" value="1"/>
</dbReference>
<gene>
    <name evidence="2" type="primary">pilM</name>
    <name evidence="2" type="ORF">ACFORL_04975</name>
</gene>
<dbReference type="PANTHER" id="PTHR32432:SF3">
    <property type="entry name" value="ETHANOLAMINE UTILIZATION PROTEIN EUTJ"/>
    <property type="match status" value="1"/>
</dbReference>
<organism evidence="2 3">
    <name type="scientific">Legionella dresdenensis</name>
    <dbReference type="NCBI Taxonomy" id="450200"/>
    <lineage>
        <taxon>Bacteria</taxon>
        <taxon>Pseudomonadati</taxon>
        <taxon>Pseudomonadota</taxon>
        <taxon>Gammaproteobacteria</taxon>
        <taxon>Legionellales</taxon>
        <taxon>Legionellaceae</taxon>
        <taxon>Legionella</taxon>
    </lineage>
</organism>
<evidence type="ECO:0000313" key="2">
    <source>
        <dbReference type="EMBL" id="MFC3908427.1"/>
    </source>
</evidence>
<dbReference type="InterPro" id="IPR050696">
    <property type="entry name" value="FtsA/MreB"/>
</dbReference>
<dbReference type="Gene3D" id="3.30.420.40">
    <property type="match status" value="2"/>
</dbReference>
<keyword evidence="3" id="KW-1185">Reference proteome</keyword>
<dbReference type="CDD" id="cd24049">
    <property type="entry name" value="ASKHA_NBD_PilM"/>
    <property type="match status" value="1"/>
</dbReference>
<protein>
    <submittedName>
        <fullName evidence="2">Type IV pilus assembly protein PilM</fullName>
    </submittedName>
</protein>
<evidence type="ECO:0000259" key="1">
    <source>
        <dbReference type="SMART" id="SM00842"/>
    </source>
</evidence>
<dbReference type="RefSeq" id="WP_382341703.1">
    <property type="nucleotide sequence ID" value="NZ_JBHSAB010000005.1"/>
</dbReference>
<dbReference type="PANTHER" id="PTHR32432">
    <property type="entry name" value="CELL DIVISION PROTEIN FTSA-RELATED"/>
    <property type="match status" value="1"/>
</dbReference>
<dbReference type="PIRSF" id="PIRSF019169">
    <property type="entry name" value="PilM"/>
    <property type="match status" value="1"/>
</dbReference>
<dbReference type="EMBL" id="JBHSAB010000005">
    <property type="protein sequence ID" value="MFC3908427.1"/>
    <property type="molecule type" value="Genomic_DNA"/>
</dbReference>
<accession>A0ABV8CE82</accession>
<proteinExistence type="predicted"/>
<comment type="caution">
    <text evidence="2">The sequence shown here is derived from an EMBL/GenBank/DDBJ whole genome shotgun (WGS) entry which is preliminary data.</text>
</comment>
<dbReference type="InterPro" id="IPR005883">
    <property type="entry name" value="PilM"/>
</dbReference>